<reference evidence="1 2" key="1">
    <citation type="submission" date="2018-09" db="EMBL/GenBank/DDBJ databases">
        <title>Bacillus saliacetes sp. nov., isolated from Thai shrimp paste (Ka-pi).</title>
        <authorList>
            <person name="Daroonpunt R."/>
            <person name="Tanasupawat S."/>
            <person name="Yiamsombut S."/>
        </authorList>
    </citation>
    <scope>NUCLEOTIDE SEQUENCE [LARGE SCALE GENOMIC DNA]</scope>
    <source>
        <strain evidence="1 2">SKP7-4</strain>
    </source>
</reference>
<dbReference type="OrthoDB" id="5241360at2"/>
<proteinExistence type="predicted"/>
<evidence type="ECO:0000313" key="1">
    <source>
        <dbReference type="EMBL" id="RIW38543.1"/>
    </source>
</evidence>
<organism evidence="1 2">
    <name type="scientific">Bacillus salacetis</name>
    <dbReference type="NCBI Taxonomy" id="2315464"/>
    <lineage>
        <taxon>Bacteria</taxon>
        <taxon>Bacillati</taxon>
        <taxon>Bacillota</taxon>
        <taxon>Bacilli</taxon>
        <taxon>Bacillales</taxon>
        <taxon>Bacillaceae</taxon>
        <taxon>Bacillus</taxon>
    </lineage>
</organism>
<comment type="caution">
    <text evidence="1">The sequence shown here is derived from an EMBL/GenBank/DDBJ whole genome shotgun (WGS) entry which is preliminary data.</text>
</comment>
<sequence length="277" mass="32156">MIRIHKEGIQMGLAKTLKKLENLHLQKPDKLLTMYLNTDRRDPDQQGGKWKIALKNGLNSFEEYLDLSNEEERKRLASIRDRVETYVLSQERDLPRSMVVFASEDSGIWETFELQVPVKTNFYWEEFAVLDQLKELDASHPLTGLILLQQNQVKVIQSHFGQVEDTELFHFDLDTEEWRRHAGPQPADINIGSNGGSANQDDHFRERLEANQKRWYKSLGSKLDQEAASRHWNKIILVGDKGTGQLLSENMSKRIDDIVQKNLLNTKEEKVLEEIFA</sequence>
<dbReference type="InterPro" id="IPR040983">
    <property type="entry name" value="Bact_RF_family5"/>
</dbReference>
<evidence type="ECO:0008006" key="3">
    <source>
        <dbReference type="Google" id="ProtNLM"/>
    </source>
</evidence>
<dbReference type="Proteomes" id="UP000265801">
    <property type="component" value="Unassembled WGS sequence"/>
</dbReference>
<keyword evidence="2" id="KW-1185">Reference proteome</keyword>
<gene>
    <name evidence="1" type="ORF">D3H55_02365</name>
</gene>
<dbReference type="Pfam" id="PF18846">
    <property type="entry name" value="baeRF_family5"/>
    <property type="match status" value="1"/>
</dbReference>
<evidence type="ECO:0000313" key="2">
    <source>
        <dbReference type="Proteomes" id="UP000265801"/>
    </source>
</evidence>
<protein>
    <recommendedName>
        <fullName evidence="3">Antiporter</fullName>
    </recommendedName>
</protein>
<name>A0A3A1RC82_9BACI</name>
<dbReference type="EMBL" id="QXIR01000002">
    <property type="protein sequence ID" value="RIW38543.1"/>
    <property type="molecule type" value="Genomic_DNA"/>
</dbReference>
<accession>A0A3A1RC82</accession>
<dbReference type="AlphaFoldDB" id="A0A3A1RC82"/>